<dbReference type="InterPro" id="IPR036291">
    <property type="entry name" value="NAD(P)-bd_dom_sf"/>
</dbReference>
<dbReference type="Proteomes" id="UP001446871">
    <property type="component" value="Unassembled WGS sequence"/>
</dbReference>
<dbReference type="PANTHER" id="PTHR43162:SF1">
    <property type="entry name" value="PRESTALK A DIFFERENTIATION PROTEIN A"/>
    <property type="match status" value="1"/>
</dbReference>
<organism evidence="3 4">
    <name type="scientific">Apiospora saccharicola</name>
    <dbReference type="NCBI Taxonomy" id="335842"/>
    <lineage>
        <taxon>Eukaryota</taxon>
        <taxon>Fungi</taxon>
        <taxon>Dikarya</taxon>
        <taxon>Ascomycota</taxon>
        <taxon>Pezizomycotina</taxon>
        <taxon>Sordariomycetes</taxon>
        <taxon>Xylariomycetidae</taxon>
        <taxon>Amphisphaeriales</taxon>
        <taxon>Apiosporaceae</taxon>
        <taxon>Apiospora</taxon>
    </lineage>
</organism>
<dbReference type="SUPFAM" id="SSF51735">
    <property type="entry name" value="NAD(P)-binding Rossmann-fold domains"/>
    <property type="match status" value="1"/>
</dbReference>
<evidence type="ECO:0000259" key="2">
    <source>
        <dbReference type="Pfam" id="PF13460"/>
    </source>
</evidence>
<gene>
    <name evidence="3" type="ORF">PG996_004660</name>
</gene>
<evidence type="ECO:0000313" key="4">
    <source>
        <dbReference type="Proteomes" id="UP001446871"/>
    </source>
</evidence>
<protein>
    <recommendedName>
        <fullName evidence="2">NAD(P)-binding domain-containing protein</fullName>
    </recommendedName>
</protein>
<evidence type="ECO:0000256" key="1">
    <source>
        <dbReference type="SAM" id="MobiDB-lite"/>
    </source>
</evidence>
<dbReference type="Gene3D" id="3.90.25.10">
    <property type="entry name" value="UDP-galactose 4-epimerase, domain 1"/>
    <property type="match status" value="1"/>
</dbReference>
<dbReference type="Gene3D" id="3.40.50.720">
    <property type="entry name" value="NAD(P)-binding Rossmann-like Domain"/>
    <property type="match status" value="1"/>
</dbReference>
<dbReference type="Pfam" id="PF13460">
    <property type="entry name" value="NAD_binding_10"/>
    <property type="match status" value="1"/>
</dbReference>
<comment type="caution">
    <text evidence="3">The sequence shown here is derived from an EMBL/GenBank/DDBJ whole genome shotgun (WGS) entry which is preliminary data.</text>
</comment>
<accession>A0ABR1W4Q5</accession>
<feature type="region of interest" description="Disordered" evidence="1">
    <location>
        <begin position="208"/>
        <end position="230"/>
    </location>
</feature>
<evidence type="ECO:0000313" key="3">
    <source>
        <dbReference type="EMBL" id="KAK8078490.1"/>
    </source>
</evidence>
<feature type="domain" description="NAD(P)-binding" evidence="2">
    <location>
        <begin position="8"/>
        <end position="183"/>
    </location>
</feature>
<reference evidence="3 4" key="1">
    <citation type="submission" date="2023-01" db="EMBL/GenBank/DDBJ databases">
        <title>Analysis of 21 Apiospora genomes using comparative genomics revels a genus with tremendous synthesis potential of carbohydrate active enzymes and secondary metabolites.</title>
        <authorList>
            <person name="Sorensen T."/>
        </authorList>
    </citation>
    <scope>NUCLEOTIDE SEQUENCE [LARGE SCALE GENOMIC DNA]</scope>
    <source>
        <strain evidence="3 4">CBS 83171</strain>
    </source>
</reference>
<dbReference type="InterPro" id="IPR051604">
    <property type="entry name" value="Ergot_Alk_Oxidoreductase"/>
</dbReference>
<dbReference type="PANTHER" id="PTHR43162">
    <property type="match status" value="1"/>
</dbReference>
<sequence>MHIVIIPASTKTGQATIRTLLADAPAPTVTGVYRDVHRAPAEFIDNPRFTAVQGDVTDAKSLLAPALDCYFERADAVATITPPLHNETDPIAKAREAALNVKQAVSARRASAKRLVYISSVGAQLEHGTGEIGTNHEAEQALLGAAPEVIFVRCAYFMENWAVALATLKEDSPFFYSAISPADCKVPMVSVSDVGRICAAQLLGAGSAPGGENPSVSELHGPESYSTRDV</sequence>
<keyword evidence="4" id="KW-1185">Reference proteome</keyword>
<name>A0ABR1W4Q5_9PEZI</name>
<dbReference type="EMBL" id="JAQQWM010000002">
    <property type="protein sequence ID" value="KAK8078490.1"/>
    <property type="molecule type" value="Genomic_DNA"/>
</dbReference>
<proteinExistence type="predicted"/>
<dbReference type="InterPro" id="IPR016040">
    <property type="entry name" value="NAD(P)-bd_dom"/>
</dbReference>